<dbReference type="AlphaFoldDB" id="A0A423X3Y7"/>
<dbReference type="PANTHER" id="PTHR21357:SF4">
    <property type="entry name" value="FAM172 FAMILY PROTEIN HOMOLOG CG10038"/>
    <property type="match status" value="1"/>
</dbReference>
<feature type="compositionally biased region" description="Low complexity" evidence="1">
    <location>
        <begin position="155"/>
        <end position="164"/>
    </location>
</feature>
<evidence type="ECO:0000259" key="2">
    <source>
        <dbReference type="Pfam" id="PF22749"/>
    </source>
</evidence>
<feature type="domain" description="Arb2" evidence="2">
    <location>
        <begin position="15"/>
        <end position="330"/>
    </location>
</feature>
<proteinExistence type="predicted"/>
<evidence type="ECO:0000313" key="3">
    <source>
        <dbReference type="EMBL" id="ROW10516.1"/>
    </source>
</evidence>
<dbReference type="InterPro" id="IPR048263">
    <property type="entry name" value="Arb2"/>
</dbReference>
<dbReference type="PANTHER" id="PTHR21357">
    <property type="entry name" value="FAM172 FAMILY PROTEIN HOMOLOG CG10038"/>
    <property type="match status" value="1"/>
</dbReference>
<feature type="compositionally biased region" description="Basic and acidic residues" evidence="1">
    <location>
        <begin position="443"/>
        <end position="462"/>
    </location>
</feature>
<name>A0A423X3Y7_9PEZI</name>
<evidence type="ECO:0000256" key="1">
    <source>
        <dbReference type="SAM" id="MobiDB-lite"/>
    </source>
</evidence>
<dbReference type="Pfam" id="PF22749">
    <property type="entry name" value="Arb2"/>
    <property type="match status" value="1"/>
</dbReference>
<feature type="compositionally biased region" description="Gly residues" evidence="1">
    <location>
        <begin position="419"/>
        <end position="440"/>
    </location>
</feature>
<dbReference type="STRING" id="356882.A0A423X3Y7"/>
<comment type="caution">
    <text evidence="3">The sequence shown here is derived from an EMBL/GenBank/DDBJ whole genome shotgun (WGS) entry which is preliminary data.</text>
</comment>
<feature type="region of interest" description="Disordered" evidence="1">
    <location>
        <begin position="155"/>
        <end position="188"/>
    </location>
</feature>
<sequence>MFRRRWSGLPEDPAFPADLKELGYFVDPETDEIRQISSPSYYFNYFISKNVRYNDRQRFAFTTAVQEQLVHPRLEALGLVRLTLPLGNGNTNTTTTTAAEPHVPIYISRDLASKSRVVVIFGESEQELGVIAHRVIGGRGGVDEGSMVGIVRALQGRQGQQGQGQKKESPSDDKNGDGDDNVDNDDSPGIVLANTGELWWWPEGGRGLTARQSHAVPMKSCVHWGRFYDAAANAVPGNASVEEHVACVFEEVLGNADFVGAGAEIQVIGVTDGAVAVEGYLDRNWGRWMGRVGCFAMLGAGVDGASLGSEEFRKFLKEKSRLYITCQEPLNTPISGPEGNPNTTIFTSYGCPVYSSGENFYTEMTLIRAKDAVLAWMDEAHGAGKGYTNPELVVTFADARVEETPAWHEDPDLVGPAVSGGGGGGGYQGGPQGGSGGGGLEIITREEWEARMEKEGKGKTGPEPDDVCVVGKNKEED</sequence>
<dbReference type="OrthoDB" id="421951at2759"/>
<dbReference type="EMBL" id="LKEA01000003">
    <property type="protein sequence ID" value="ROW10516.1"/>
    <property type="molecule type" value="Genomic_DNA"/>
</dbReference>
<dbReference type="GO" id="GO:0031048">
    <property type="term" value="P:regulatory ncRNA-mediated heterochromatin formation"/>
    <property type="evidence" value="ECO:0007669"/>
    <property type="project" value="TreeGrafter"/>
</dbReference>
<dbReference type="GO" id="GO:0005634">
    <property type="term" value="C:nucleus"/>
    <property type="evidence" value="ECO:0007669"/>
    <property type="project" value="TreeGrafter"/>
</dbReference>
<dbReference type="Proteomes" id="UP000283895">
    <property type="component" value="Unassembled WGS sequence"/>
</dbReference>
<organism evidence="3 4">
    <name type="scientific">Cytospora schulzeri</name>
    <dbReference type="NCBI Taxonomy" id="448051"/>
    <lineage>
        <taxon>Eukaryota</taxon>
        <taxon>Fungi</taxon>
        <taxon>Dikarya</taxon>
        <taxon>Ascomycota</taxon>
        <taxon>Pezizomycotina</taxon>
        <taxon>Sordariomycetes</taxon>
        <taxon>Sordariomycetidae</taxon>
        <taxon>Diaporthales</taxon>
        <taxon>Cytosporaceae</taxon>
        <taxon>Cytospora</taxon>
    </lineage>
</organism>
<protein>
    <recommendedName>
        <fullName evidence="2">Arb2 domain-containing protein</fullName>
    </recommendedName>
</protein>
<gene>
    <name evidence="3" type="ORF">VMCG_01970</name>
</gene>
<accession>A0A423X3Y7</accession>
<evidence type="ECO:0000313" key="4">
    <source>
        <dbReference type="Proteomes" id="UP000283895"/>
    </source>
</evidence>
<keyword evidence="4" id="KW-1185">Reference proteome</keyword>
<feature type="region of interest" description="Disordered" evidence="1">
    <location>
        <begin position="419"/>
        <end position="477"/>
    </location>
</feature>
<reference evidence="3 4" key="1">
    <citation type="submission" date="2015-09" db="EMBL/GenBank/DDBJ databases">
        <title>Host preference determinants of Valsa canker pathogens revealed by comparative genomics.</title>
        <authorList>
            <person name="Yin Z."/>
            <person name="Huang L."/>
        </authorList>
    </citation>
    <scope>NUCLEOTIDE SEQUENCE [LARGE SCALE GENOMIC DNA]</scope>
    <source>
        <strain evidence="3 4">03-1</strain>
    </source>
</reference>
<feature type="compositionally biased region" description="Basic and acidic residues" evidence="1">
    <location>
        <begin position="165"/>
        <end position="177"/>
    </location>
</feature>
<dbReference type="GO" id="GO:0035197">
    <property type="term" value="F:siRNA binding"/>
    <property type="evidence" value="ECO:0007669"/>
    <property type="project" value="TreeGrafter"/>
</dbReference>
<dbReference type="InterPro" id="IPR053858">
    <property type="entry name" value="Arb2_dom"/>
</dbReference>